<comment type="caution">
    <text evidence="2">The sequence shown here is derived from an EMBL/GenBank/DDBJ whole genome shotgun (WGS) entry which is preliminary data.</text>
</comment>
<accession>A0A3D9DEH2</accession>
<keyword evidence="3" id="KW-1185">Reference proteome</keyword>
<keyword evidence="1" id="KW-0812">Transmembrane</keyword>
<proteinExistence type="predicted"/>
<reference evidence="2 3" key="1">
    <citation type="journal article" date="2010" name="Syst. Appl. Microbiol.">
        <title>Four new species of Chryseobacterium from the rhizosphere of coastal sand dune plants, Chryseobacterium elymi sp. nov., Chryseobacterium hagamense sp. nov., Chryseobacterium lathyri sp. nov. and Chryseobacterium rhizosphaerae sp. nov.</title>
        <authorList>
            <person name="Cho S.H."/>
            <person name="Lee K.S."/>
            <person name="Shin D.S."/>
            <person name="Han J.H."/>
            <person name="Park K.S."/>
            <person name="Lee C.H."/>
            <person name="Park K.H."/>
            <person name="Kim S.B."/>
        </authorList>
    </citation>
    <scope>NUCLEOTIDE SEQUENCE [LARGE SCALE GENOMIC DNA]</scope>
    <source>
        <strain evidence="2 3">KCTC 22547</strain>
    </source>
</reference>
<evidence type="ECO:0000313" key="2">
    <source>
        <dbReference type="EMBL" id="REC76394.1"/>
    </source>
</evidence>
<evidence type="ECO:0000256" key="1">
    <source>
        <dbReference type="SAM" id="Phobius"/>
    </source>
</evidence>
<name>A0A3D9DEH2_9FLAO</name>
<feature type="transmembrane region" description="Helical" evidence="1">
    <location>
        <begin position="46"/>
        <end position="65"/>
    </location>
</feature>
<evidence type="ECO:0000313" key="3">
    <source>
        <dbReference type="Proteomes" id="UP000257030"/>
    </source>
</evidence>
<dbReference type="RefSeq" id="WP_116012568.1">
    <property type="nucleotide sequence ID" value="NZ_QNUH01000011.1"/>
</dbReference>
<dbReference type="Proteomes" id="UP000257030">
    <property type="component" value="Unassembled WGS sequence"/>
</dbReference>
<dbReference type="EMBL" id="QNUH01000011">
    <property type="protein sequence ID" value="REC76394.1"/>
    <property type="molecule type" value="Genomic_DNA"/>
</dbReference>
<keyword evidence="1" id="KW-1133">Transmembrane helix</keyword>
<gene>
    <name evidence="2" type="ORF">DRF60_13575</name>
</gene>
<organism evidence="2 3">
    <name type="scientific">Chryseobacterium elymi</name>
    <dbReference type="NCBI Taxonomy" id="395936"/>
    <lineage>
        <taxon>Bacteria</taxon>
        <taxon>Pseudomonadati</taxon>
        <taxon>Bacteroidota</taxon>
        <taxon>Flavobacteriia</taxon>
        <taxon>Flavobacteriales</taxon>
        <taxon>Weeksellaceae</taxon>
        <taxon>Chryseobacterium group</taxon>
        <taxon>Chryseobacterium</taxon>
    </lineage>
</organism>
<sequence>MKKEILKQLKSDYERLEIKPSEALWNKLDQKLHEAPDVPLKRSFKWWKYAAVVLLLISAVNIIYFSNYKTKSDNKQTDYIVKKTFEKTLNPINTDLEDQTPISNEQLIRKNVVKMVDKNLGNFNYDHALIRKKERGSNDTKVAEHKKEQNIVIQPENDFINNEKTENAVMPNPPVLAEAKKPKSNYISSDELLLGREFDKAREQAGKDEHKLGAFKFDKVVPNVGNVTVLGVTVYLDSK</sequence>
<keyword evidence="1" id="KW-0472">Membrane</keyword>
<protein>
    <submittedName>
        <fullName evidence="2">Uncharacterized protein</fullName>
    </submittedName>
</protein>
<dbReference type="OrthoDB" id="1250816at2"/>
<dbReference type="AlphaFoldDB" id="A0A3D9DEH2"/>